<reference evidence="2" key="1">
    <citation type="submission" date="2022-11" db="UniProtKB">
        <authorList>
            <consortium name="WormBaseParasite"/>
        </authorList>
    </citation>
    <scope>IDENTIFICATION</scope>
</reference>
<evidence type="ECO:0000313" key="2">
    <source>
        <dbReference type="WBParaSite" id="PSU_v2.g655.t1"/>
    </source>
</evidence>
<proteinExistence type="predicted"/>
<name>A0A914Z2G7_9BILA</name>
<organism evidence="1 2">
    <name type="scientific">Panagrolaimus superbus</name>
    <dbReference type="NCBI Taxonomy" id="310955"/>
    <lineage>
        <taxon>Eukaryota</taxon>
        <taxon>Metazoa</taxon>
        <taxon>Ecdysozoa</taxon>
        <taxon>Nematoda</taxon>
        <taxon>Chromadorea</taxon>
        <taxon>Rhabditida</taxon>
        <taxon>Tylenchina</taxon>
        <taxon>Panagrolaimomorpha</taxon>
        <taxon>Panagrolaimoidea</taxon>
        <taxon>Panagrolaimidae</taxon>
        <taxon>Panagrolaimus</taxon>
    </lineage>
</organism>
<evidence type="ECO:0000313" key="1">
    <source>
        <dbReference type="Proteomes" id="UP000887577"/>
    </source>
</evidence>
<keyword evidence="1" id="KW-1185">Reference proteome</keyword>
<sequence>MIKTLNKNYNNQILLESPKTTLNFFLDTLPCKLSYYNLRKAIETTTSKSSEEFVTFISAEKIAEFERLNKILSVIAILAIISQRNHAWKQWIRNSLVCFSIEELQIRYSYAGIKN</sequence>
<dbReference type="Proteomes" id="UP000887577">
    <property type="component" value="Unplaced"/>
</dbReference>
<protein>
    <submittedName>
        <fullName evidence="2">Uncharacterized protein</fullName>
    </submittedName>
</protein>
<accession>A0A914Z2G7</accession>
<dbReference type="AlphaFoldDB" id="A0A914Z2G7"/>
<dbReference type="WBParaSite" id="PSU_v2.g655.t1">
    <property type="protein sequence ID" value="PSU_v2.g655.t1"/>
    <property type="gene ID" value="PSU_v2.g655"/>
</dbReference>